<sequence length="233" mass="25715">MRVWVLLLKIAAVVALQPPAARRPQPTVRREAFGRLKNPFDRRPGATVGKVQIALANEKGQASKFVAEEVQRFNSRTARGVANFVSSVCTGLCRRDSSWLYAACEGQFFGGGEVERSEHERYYNRLVNAEAAKFEKEYLPTAADIAREDQLLPGGICVVSIVVALEGNLDDLFLATPSSAPSLRNILYDLASAVEVDEGEELYNAEVLWTPSSPSETLLREDMLIDFPELLAI</sequence>
<dbReference type="PANTHER" id="PTHR33975">
    <property type="entry name" value="MYELIN-ASSOCIATED OLIGODENDROCYTE BASIC PROTEIN"/>
    <property type="match status" value="1"/>
</dbReference>
<gene>
    <name evidence="2" type="ORF">CTAYLR_004695</name>
</gene>
<organism evidence="2 3">
    <name type="scientific">Chrysophaeum taylorii</name>
    <dbReference type="NCBI Taxonomy" id="2483200"/>
    <lineage>
        <taxon>Eukaryota</taxon>
        <taxon>Sar</taxon>
        <taxon>Stramenopiles</taxon>
        <taxon>Ochrophyta</taxon>
        <taxon>Pelagophyceae</taxon>
        <taxon>Pelagomonadales</taxon>
        <taxon>Pelagomonadaceae</taxon>
        <taxon>Chrysophaeum</taxon>
    </lineage>
</organism>
<name>A0AAD7U7F5_9STRA</name>
<evidence type="ECO:0000256" key="1">
    <source>
        <dbReference type="SAM" id="SignalP"/>
    </source>
</evidence>
<dbReference type="AlphaFoldDB" id="A0AAD7U7F5"/>
<proteinExistence type="predicted"/>
<protein>
    <submittedName>
        <fullName evidence="2">Uncharacterized protein</fullName>
    </submittedName>
</protein>
<keyword evidence="3" id="KW-1185">Reference proteome</keyword>
<evidence type="ECO:0000313" key="2">
    <source>
        <dbReference type="EMBL" id="KAJ8599621.1"/>
    </source>
</evidence>
<accession>A0AAD7U7F5</accession>
<feature type="chain" id="PRO_5041922835" evidence="1">
    <location>
        <begin position="16"/>
        <end position="233"/>
    </location>
</feature>
<dbReference type="InterPro" id="IPR010903">
    <property type="entry name" value="DUF1517"/>
</dbReference>
<comment type="caution">
    <text evidence="2">The sequence shown here is derived from an EMBL/GenBank/DDBJ whole genome shotgun (WGS) entry which is preliminary data.</text>
</comment>
<dbReference type="Pfam" id="PF07466">
    <property type="entry name" value="DUF1517"/>
    <property type="match status" value="1"/>
</dbReference>
<evidence type="ECO:0000313" key="3">
    <source>
        <dbReference type="Proteomes" id="UP001230188"/>
    </source>
</evidence>
<keyword evidence="1" id="KW-0732">Signal</keyword>
<dbReference type="InterPro" id="IPR053023">
    <property type="entry name" value="FLAP_modulator"/>
</dbReference>
<reference evidence="2" key="1">
    <citation type="submission" date="2023-01" db="EMBL/GenBank/DDBJ databases">
        <title>Metagenome sequencing of chrysophaentin producing Chrysophaeum taylorii.</title>
        <authorList>
            <person name="Davison J."/>
            <person name="Bewley C."/>
        </authorList>
    </citation>
    <scope>NUCLEOTIDE SEQUENCE</scope>
    <source>
        <strain evidence="2">NIES-1699</strain>
    </source>
</reference>
<feature type="signal peptide" evidence="1">
    <location>
        <begin position="1"/>
        <end position="15"/>
    </location>
</feature>
<dbReference type="Proteomes" id="UP001230188">
    <property type="component" value="Unassembled WGS sequence"/>
</dbReference>
<dbReference type="PANTHER" id="PTHR33975:SF2">
    <property type="entry name" value="MYELIN-ASSOCIATED OLIGODENDROCYTE BASIC PROTEIN"/>
    <property type="match status" value="1"/>
</dbReference>
<dbReference type="EMBL" id="JAQMWT010000552">
    <property type="protein sequence ID" value="KAJ8599621.1"/>
    <property type="molecule type" value="Genomic_DNA"/>
</dbReference>